<name>A0ABR4FSG2_9EURO</name>
<evidence type="ECO:0000313" key="2">
    <source>
        <dbReference type="EMBL" id="KAL2785937.1"/>
    </source>
</evidence>
<evidence type="ECO:0000313" key="3">
    <source>
        <dbReference type="Proteomes" id="UP001610563"/>
    </source>
</evidence>
<evidence type="ECO:0000256" key="1">
    <source>
        <dbReference type="SAM" id="MobiDB-lite"/>
    </source>
</evidence>
<organism evidence="2 3">
    <name type="scientific">Aspergillus keveii</name>
    <dbReference type="NCBI Taxonomy" id="714993"/>
    <lineage>
        <taxon>Eukaryota</taxon>
        <taxon>Fungi</taxon>
        <taxon>Dikarya</taxon>
        <taxon>Ascomycota</taxon>
        <taxon>Pezizomycotina</taxon>
        <taxon>Eurotiomycetes</taxon>
        <taxon>Eurotiomycetidae</taxon>
        <taxon>Eurotiales</taxon>
        <taxon>Aspergillaceae</taxon>
        <taxon>Aspergillus</taxon>
        <taxon>Aspergillus subgen. Nidulantes</taxon>
    </lineage>
</organism>
<feature type="region of interest" description="Disordered" evidence="1">
    <location>
        <begin position="128"/>
        <end position="169"/>
    </location>
</feature>
<proteinExistence type="predicted"/>
<gene>
    <name evidence="2" type="ORF">BJX66DRAFT_313947</name>
</gene>
<reference evidence="2 3" key="1">
    <citation type="submission" date="2024-07" db="EMBL/GenBank/DDBJ databases">
        <title>Section-level genome sequencing and comparative genomics of Aspergillus sections Usti and Cavernicolus.</title>
        <authorList>
            <consortium name="Lawrence Berkeley National Laboratory"/>
            <person name="Nybo J.L."/>
            <person name="Vesth T.C."/>
            <person name="Theobald S."/>
            <person name="Frisvad J.C."/>
            <person name="Larsen T.O."/>
            <person name="Kjaerboelling I."/>
            <person name="Rothschild-Mancinelli K."/>
            <person name="Lyhne E.K."/>
            <person name="Kogle M.E."/>
            <person name="Barry K."/>
            <person name="Clum A."/>
            <person name="Na H."/>
            <person name="Ledsgaard L."/>
            <person name="Lin J."/>
            <person name="Lipzen A."/>
            <person name="Kuo A."/>
            <person name="Riley R."/>
            <person name="Mondo S."/>
            <person name="Labutti K."/>
            <person name="Haridas S."/>
            <person name="Pangalinan J."/>
            <person name="Salamov A.A."/>
            <person name="Simmons B.A."/>
            <person name="Magnuson J.K."/>
            <person name="Chen J."/>
            <person name="Drula E."/>
            <person name="Henrissat B."/>
            <person name="Wiebenga A."/>
            <person name="Lubbers R.J."/>
            <person name="Gomes A.C."/>
            <person name="Makela M.R."/>
            <person name="Stajich J."/>
            <person name="Grigoriev I.V."/>
            <person name="Mortensen U.H."/>
            <person name="De Vries R.P."/>
            <person name="Baker S.E."/>
            <person name="Andersen M.R."/>
        </authorList>
    </citation>
    <scope>NUCLEOTIDE SEQUENCE [LARGE SCALE GENOMIC DNA]</scope>
    <source>
        <strain evidence="2 3">CBS 209.92</strain>
    </source>
</reference>
<sequence>MLASEPFCWLLKDAYPSHSESAEKRRDGMIDIFRKAVKFFKACETWLNGQPVLRGIAELGDVYRDCVNEVRLHQYCWRPRTDLYKGRDILVVVQPGLAYVDNWPCFTSNPSAQTTEITASEIIPVYIPESGTKDKADADAKSAEEEDLDDLEEEDKLGDRDEEWMEEKS</sequence>
<protein>
    <submittedName>
        <fullName evidence="2">Uncharacterized protein</fullName>
    </submittedName>
</protein>
<feature type="compositionally biased region" description="Basic and acidic residues" evidence="1">
    <location>
        <begin position="131"/>
        <end position="143"/>
    </location>
</feature>
<dbReference type="Proteomes" id="UP001610563">
    <property type="component" value="Unassembled WGS sequence"/>
</dbReference>
<feature type="compositionally biased region" description="Acidic residues" evidence="1">
    <location>
        <begin position="144"/>
        <end position="169"/>
    </location>
</feature>
<feature type="non-terminal residue" evidence="2">
    <location>
        <position position="169"/>
    </location>
</feature>
<dbReference type="EMBL" id="JBFTWV010000130">
    <property type="protein sequence ID" value="KAL2785937.1"/>
    <property type="molecule type" value="Genomic_DNA"/>
</dbReference>
<comment type="caution">
    <text evidence="2">The sequence shown here is derived from an EMBL/GenBank/DDBJ whole genome shotgun (WGS) entry which is preliminary data.</text>
</comment>
<keyword evidence="3" id="KW-1185">Reference proteome</keyword>
<accession>A0ABR4FSG2</accession>